<dbReference type="SUPFAM" id="SSF56672">
    <property type="entry name" value="DNA/RNA polymerases"/>
    <property type="match status" value="1"/>
</dbReference>
<reference evidence="20 21" key="1">
    <citation type="submission" date="2024-04" db="EMBL/GenBank/DDBJ databases">
        <authorList>
            <person name="Fracassetti M."/>
        </authorList>
    </citation>
    <scope>NUCLEOTIDE SEQUENCE [LARGE SCALE GENOMIC DNA]</scope>
</reference>
<dbReference type="GO" id="GO:0003964">
    <property type="term" value="F:RNA-directed DNA polymerase activity"/>
    <property type="evidence" value="ECO:0007669"/>
    <property type="project" value="UniProtKB-KW"/>
</dbReference>
<dbReference type="FunFam" id="3.30.70.270:FF:000020">
    <property type="entry name" value="Transposon Tf2-6 polyprotein-like Protein"/>
    <property type="match status" value="1"/>
</dbReference>
<dbReference type="InterPro" id="IPR012337">
    <property type="entry name" value="RNaseH-like_sf"/>
</dbReference>
<dbReference type="GO" id="GO:0015074">
    <property type="term" value="P:DNA integration"/>
    <property type="evidence" value="ECO:0007669"/>
    <property type="project" value="UniProtKB-KW"/>
</dbReference>
<keyword evidence="12" id="KW-0695">RNA-directed DNA polymerase</keyword>
<dbReference type="InterPro" id="IPR021109">
    <property type="entry name" value="Peptidase_aspartic_dom_sf"/>
</dbReference>
<feature type="domain" description="Integrase catalytic" evidence="19">
    <location>
        <begin position="1257"/>
        <end position="1421"/>
    </location>
</feature>
<keyword evidence="21" id="KW-1185">Reference proteome</keyword>
<evidence type="ECO:0000256" key="8">
    <source>
        <dbReference type="ARBA" id="ARBA00022759"/>
    </source>
</evidence>
<dbReference type="GO" id="GO:0004190">
    <property type="term" value="F:aspartic-type endopeptidase activity"/>
    <property type="evidence" value="ECO:0007669"/>
    <property type="project" value="UniProtKB-KW"/>
</dbReference>
<evidence type="ECO:0000256" key="12">
    <source>
        <dbReference type="ARBA" id="ARBA00022918"/>
    </source>
</evidence>
<keyword evidence="14" id="KW-0238">DNA-binding</keyword>
<feature type="compositionally biased region" description="Polar residues" evidence="17">
    <location>
        <begin position="1089"/>
        <end position="1102"/>
    </location>
</feature>
<feature type="region of interest" description="Disordered" evidence="17">
    <location>
        <begin position="82"/>
        <end position="123"/>
    </location>
</feature>
<dbReference type="InterPro" id="IPR043128">
    <property type="entry name" value="Rev_trsase/Diguanyl_cyclase"/>
</dbReference>
<dbReference type="InterPro" id="IPR001969">
    <property type="entry name" value="Aspartic_peptidase_AS"/>
</dbReference>
<dbReference type="InterPro" id="IPR041588">
    <property type="entry name" value="Integrase_H2C2"/>
</dbReference>
<dbReference type="InterPro" id="IPR043502">
    <property type="entry name" value="DNA/RNA_pol_sf"/>
</dbReference>
<dbReference type="Gene3D" id="3.30.420.10">
    <property type="entry name" value="Ribonuclease H-like superfamily/Ribonuclease H"/>
    <property type="match status" value="1"/>
</dbReference>
<dbReference type="PROSITE" id="PS50994">
    <property type="entry name" value="INTEGRASE"/>
    <property type="match status" value="1"/>
</dbReference>
<dbReference type="InterPro" id="IPR050951">
    <property type="entry name" value="Retrovirus_Pol_polyprotein"/>
</dbReference>
<evidence type="ECO:0000256" key="11">
    <source>
        <dbReference type="ARBA" id="ARBA00022908"/>
    </source>
</evidence>
<dbReference type="EC" id="2.7.7.49" evidence="1"/>
<evidence type="ECO:0000256" key="2">
    <source>
        <dbReference type="ARBA" id="ARBA00022670"/>
    </source>
</evidence>
<feature type="region of interest" description="Disordered" evidence="17">
    <location>
        <begin position="1089"/>
        <end position="1134"/>
    </location>
</feature>
<dbReference type="CDD" id="cd00303">
    <property type="entry name" value="retropepsin_like"/>
    <property type="match status" value="1"/>
</dbReference>
<dbReference type="GO" id="GO:0003677">
    <property type="term" value="F:DNA binding"/>
    <property type="evidence" value="ECO:0007669"/>
    <property type="project" value="UniProtKB-KW"/>
</dbReference>
<keyword evidence="8" id="KW-0255">Endonuclease</keyword>
<dbReference type="PANTHER" id="PTHR37984:SF5">
    <property type="entry name" value="PROTEIN NYNRIN-LIKE"/>
    <property type="match status" value="1"/>
</dbReference>
<evidence type="ECO:0000256" key="4">
    <source>
        <dbReference type="ARBA" id="ARBA00022695"/>
    </source>
</evidence>
<dbReference type="InterPro" id="IPR001584">
    <property type="entry name" value="Integrase_cat-core"/>
</dbReference>
<dbReference type="Pfam" id="PF03732">
    <property type="entry name" value="Retrotrans_gag"/>
    <property type="match status" value="1"/>
</dbReference>
<evidence type="ECO:0000313" key="21">
    <source>
        <dbReference type="Proteomes" id="UP001497516"/>
    </source>
</evidence>
<dbReference type="SUPFAM" id="SSF53098">
    <property type="entry name" value="Ribonuclease H-like"/>
    <property type="match status" value="1"/>
</dbReference>
<keyword evidence="13" id="KW-0239">DNA-directed DNA polymerase</keyword>
<dbReference type="InterPro" id="IPR016197">
    <property type="entry name" value="Chromo-like_dom_sf"/>
</dbReference>
<feature type="domain" description="Reverse transcriptase" evidence="18">
    <location>
        <begin position="641"/>
        <end position="820"/>
    </location>
</feature>
<feature type="region of interest" description="Disordered" evidence="17">
    <location>
        <begin position="327"/>
        <end position="346"/>
    </location>
</feature>
<evidence type="ECO:0000259" key="18">
    <source>
        <dbReference type="PROSITE" id="PS50878"/>
    </source>
</evidence>
<dbReference type="PROSITE" id="PS00141">
    <property type="entry name" value="ASP_PROTEASE"/>
    <property type="match status" value="1"/>
</dbReference>
<evidence type="ECO:0000256" key="9">
    <source>
        <dbReference type="ARBA" id="ARBA00022801"/>
    </source>
</evidence>
<feature type="compositionally biased region" description="Basic and acidic residues" evidence="17">
    <location>
        <begin position="1112"/>
        <end position="1126"/>
    </location>
</feature>
<evidence type="ECO:0000256" key="15">
    <source>
        <dbReference type="ARBA" id="ARBA00023172"/>
    </source>
</evidence>
<keyword evidence="5" id="KW-0540">Nuclease</keyword>
<dbReference type="GO" id="GO:0004519">
    <property type="term" value="F:endonuclease activity"/>
    <property type="evidence" value="ECO:0007669"/>
    <property type="project" value="UniProtKB-KW"/>
</dbReference>
<dbReference type="InterPro" id="IPR000477">
    <property type="entry name" value="RT_dom"/>
</dbReference>
<keyword evidence="7" id="KW-0064">Aspartyl protease</keyword>
<feature type="region of interest" description="Disordered" evidence="17">
    <location>
        <begin position="1055"/>
        <end position="1074"/>
    </location>
</feature>
<dbReference type="CDD" id="cd09274">
    <property type="entry name" value="RNase_HI_RT_Ty3"/>
    <property type="match status" value="1"/>
</dbReference>
<keyword evidence="10" id="KW-0460">Magnesium</keyword>
<dbReference type="GO" id="GO:0006310">
    <property type="term" value="P:DNA recombination"/>
    <property type="evidence" value="ECO:0007669"/>
    <property type="project" value="UniProtKB-KW"/>
</dbReference>
<evidence type="ECO:0000256" key="14">
    <source>
        <dbReference type="ARBA" id="ARBA00023125"/>
    </source>
</evidence>
<feature type="coiled-coil region" evidence="16">
    <location>
        <begin position="6"/>
        <end position="33"/>
    </location>
</feature>
<accession>A0AAV2FC63</accession>
<dbReference type="Pfam" id="PF08284">
    <property type="entry name" value="RVP_2"/>
    <property type="match status" value="1"/>
</dbReference>
<keyword evidence="4" id="KW-0548">Nucleotidyltransferase</keyword>
<dbReference type="Gene3D" id="1.10.340.70">
    <property type="match status" value="1"/>
</dbReference>
<evidence type="ECO:0000259" key="19">
    <source>
        <dbReference type="PROSITE" id="PS50994"/>
    </source>
</evidence>
<keyword evidence="11" id="KW-0229">DNA integration</keyword>
<dbReference type="GO" id="GO:0003887">
    <property type="term" value="F:DNA-directed DNA polymerase activity"/>
    <property type="evidence" value="ECO:0007669"/>
    <property type="project" value="UniProtKB-KW"/>
</dbReference>
<evidence type="ECO:0000256" key="13">
    <source>
        <dbReference type="ARBA" id="ARBA00022932"/>
    </source>
</evidence>
<protein>
    <recommendedName>
        <fullName evidence="1">RNA-directed DNA polymerase</fullName>
        <ecNumber evidence="1">2.7.7.49</ecNumber>
    </recommendedName>
</protein>
<dbReference type="Pfam" id="PF00665">
    <property type="entry name" value="rve"/>
    <property type="match status" value="1"/>
</dbReference>
<keyword evidence="15" id="KW-0233">DNA recombination</keyword>
<dbReference type="SUPFAM" id="SSF54160">
    <property type="entry name" value="Chromo domain-like"/>
    <property type="match status" value="1"/>
</dbReference>
<dbReference type="CDD" id="cd01647">
    <property type="entry name" value="RT_LTR"/>
    <property type="match status" value="1"/>
</dbReference>
<feature type="region of interest" description="Disordered" evidence="17">
    <location>
        <begin position="1021"/>
        <end position="1047"/>
    </location>
</feature>
<dbReference type="Gene3D" id="3.10.10.10">
    <property type="entry name" value="HIV Type 1 Reverse Transcriptase, subunit A, domain 1"/>
    <property type="match status" value="1"/>
</dbReference>
<evidence type="ECO:0000256" key="6">
    <source>
        <dbReference type="ARBA" id="ARBA00022723"/>
    </source>
</evidence>
<evidence type="ECO:0000256" key="7">
    <source>
        <dbReference type="ARBA" id="ARBA00022750"/>
    </source>
</evidence>
<dbReference type="PROSITE" id="PS50878">
    <property type="entry name" value="RT_POL"/>
    <property type="match status" value="1"/>
</dbReference>
<dbReference type="InterPro" id="IPR056924">
    <property type="entry name" value="SH3_Tf2-1"/>
</dbReference>
<keyword evidence="2" id="KW-0645">Protease</keyword>
<evidence type="ECO:0000256" key="10">
    <source>
        <dbReference type="ARBA" id="ARBA00022842"/>
    </source>
</evidence>
<keyword evidence="6" id="KW-0479">Metal-binding</keyword>
<dbReference type="Pfam" id="PF00078">
    <property type="entry name" value="RVT_1"/>
    <property type="match status" value="1"/>
</dbReference>
<dbReference type="GO" id="GO:0046872">
    <property type="term" value="F:metal ion binding"/>
    <property type="evidence" value="ECO:0007669"/>
    <property type="project" value="UniProtKB-KW"/>
</dbReference>
<name>A0AAV2FC63_9ROSI</name>
<dbReference type="GO" id="GO:0006508">
    <property type="term" value="P:proteolysis"/>
    <property type="evidence" value="ECO:0007669"/>
    <property type="project" value="UniProtKB-KW"/>
</dbReference>
<dbReference type="InterPro" id="IPR005162">
    <property type="entry name" value="Retrotrans_gag_dom"/>
</dbReference>
<dbReference type="InterPro" id="IPR041373">
    <property type="entry name" value="RT_RNaseH"/>
</dbReference>
<dbReference type="SUPFAM" id="SSF50630">
    <property type="entry name" value="Acid proteases"/>
    <property type="match status" value="1"/>
</dbReference>
<keyword evidence="3" id="KW-0808">Transferase</keyword>
<evidence type="ECO:0000256" key="5">
    <source>
        <dbReference type="ARBA" id="ARBA00022722"/>
    </source>
</evidence>
<evidence type="ECO:0000256" key="16">
    <source>
        <dbReference type="SAM" id="Coils"/>
    </source>
</evidence>
<dbReference type="Pfam" id="PF17921">
    <property type="entry name" value="Integrase_H2C2"/>
    <property type="match status" value="1"/>
</dbReference>
<keyword evidence="16" id="KW-0175">Coiled coil</keyword>
<keyword evidence="9" id="KW-0378">Hydrolase</keyword>
<dbReference type="Proteomes" id="UP001497516">
    <property type="component" value="Chromosome 6"/>
</dbReference>
<organism evidence="20 21">
    <name type="scientific">Linum trigynum</name>
    <dbReference type="NCBI Taxonomy" id="586398"/>
    <lineage>
        <taxon>Eukaryota</taxon>
        <taxon>Viridiplantae</taxon>
        <taxon>Streptophyta</taxon>
        <taxon>Embryophyta</taxon>
        <taxon>Tracheophyta</taxon>
        <taxon>Spermatophyta</taxon>
        <taxon>Magnoliopsida</taxon>
        <taxon>eudicotyledons</taxon>
        <taxon>Gunneridae</taxon>
        <taxon>Pentapetalae</taxon>
        <taxon>rosids</taxon>
        <taxon>fabids</taxon>
        <taxon>Malpighiales</taxon>
        <taxon>Linaceae</taxon>
        <taxon>Linum</taxon>
    </lineage>
</organism>
<dbReference type="FunFam" id="3.10.10.10:FF:000007">
    <property type="entry name" value="Retrovirus-related Pol polyprotein from transposon 17.6-like Protein"/>
    <property type="match status" value="1"/>
</dbReference>
<gene>
    <name evidence="20" type="ORF">LTRI10_LOCUS36028</name>
</gene>
<dbReference type="FunFam" id="1.10.340.70:FF:000001">
    <property type="entry name" value="Retrovirus-related Pol polyprotein from transposon gypsy-like Protein"/>
    <property type="match status" value="1"/>
</dbReference>
<proteinExistence type="predicted"/>
<feature type="compositionally biased region" description="Basic and acidic residues" evidence="17">
    <location>
        <begin position="99"/>
        <end position="121"/>
    </location>
</feature>
<dbReference type="FunFam" id="3.30.420.10:FF:000032">
    <property type="entry name" value="Retrovirus-related Pol polyprotein from transposon 297-like Protein"/>
    <property type="match status" value="1"/>
</dbReference>
<dbReference type="Pfam" id="PF24626">
    <property type="entry name" value="SH3_Tf2-1"/>
    <property type="match status" value="1"/>
</dbReference>
<dbReference type="Pfam" id="PF17917">
    <property type="entry name" value="RT_RNaseH"/>
    <property type="match status" value="1"/>
</dbReference>
<evidence type="ECO:0000256" key="3">
    <source>
        <dbReference type="ARBA" id="ARBA00022679"/>
    </source>
</evidence>
<sequence>MPPKPTAADKDRLDSLEASLENLQATVQTTVHDDVRRVEGTVAELGDSVATLGGRLQALETTSAATQASVDEILRLIQQRRVNTADADRSSAGSSLQFHRGERRDERDDGGRDDRREEARGERRHFHDRYECRDEPYRHGRHDRYDDQHRPMFPARYAKLEFPRFAGNDPTEWFTRVDQFFEYQQVEEEQKVPLASYHLEGEANQWWRWLQKSYIQEGLNVTWELFANELWTRFGPADEDDADEALSRIRQTGTLRDYQREFERLGNKVQVWTQKALVGAFMGGLQPEIFETLRLFRPDSLKEAIRLARIRDEQLRRAKTVGRPVARTANEPSNKPMDEPPMRSGRPQLARRIPWEEQQRRRAAGLCFNCDEKFVPGHRCKRPALLLCDGFEEDYVEEVEKEEHEVSFHAMNGLSAGRTMRMWAKIGSAQLMVLVDSGSTHNFVASKIAARYHLPVTHVKNFDVRIANGEPLPCNSRHDDVKLAIQGLTFSLSLYAIDVAGIDVVLGIQWLASLGNVLCNWHELTMDFDWQGQRRRLTGLAPKVQESESLKSLLKDIPQGVLHALCMPSTDDDAFRQIPDAFQDMIRDFGDLFEEPTTLPPSRSITHRIQLKEAADAVNVRPYRYAHFQKEEIESQVNKMLRDGLIRPSTSPFSSPVLLVKKKDGTWRFCTDYRALNAVTVKDRFPIPTVDDMLDELHGAAYFTKLDLRAGYHQVRMHPTDVPKTAFRTHNGHYEYLVMPFGLCNASTTFQALMNEIFRDHLRKFVLVFLDDILIYSKDMTSHLSHLRQVFLILRKHRFFVKFSKCAICLHELEYLGHIITAGGVKVIPAKIQAMIQWPRPTSATELRGFLGLTGYYRKFVRNYGLIARPLTQLLKKGQFAWKEDATAAFEALKIAMTSTPTLAMPDFTKPFVVETDASDHGLGAVLMQGERPIAFMSRALGVQKQGLSAYAKEMMAIIAAVQLWRPYLLGRQFFIRTDQRSLRFLLEQRNTTPEQQKWVSKLLVYDYVIIYKPGRENQAADALSRRPLVRDHDGPHITPNKGVIIHNVERTRSLSGSHIQNGPDPSGEPTFSQEPILMTNAIPTSQNSHVMKESQQLNSIPSDEVSAGASGDKDHQAHYAGDKSESPNPSEKSLAISHSFSTLGEALKRAVDQDPYLQGVIQKANSQNPGHFSVKRGMALYDDRVVLSPNSPLVDQLLNEYHSTPSGGHSGVLRTYKRLASQFFWPNMLESIKRFVASCEVCQQAKTQALAPAGLLQPLPIPTLIWDELSMDFIDDLPSSPGKTVILVVVDRLSKAAHFMGLSHPYTAKTVADAFVNGVVKLHGIPRSIVSDRDPVFVSNFWRELFRQSGTTLSMSSSYHPQTDGQTEVVNRSLEQYLRCFTHQQPRRWMTYLPWAEFWYNSTYHRSIGTTPFQAVYGRAPPTIRFYQKDGTVVHEVDQALLDRNEVLQDLRVNLQNTQTRMKQLADAGRRDEAFEVGDLVYLRLHPYRQHLVYRRASQKLAARFHGPYRVVERIGPVAYRVSLPVGSRVHPVFHVSLLRRCNTPDTPINKVSPPIADDGALELIPETILDTRWVRRGNKFIEESLVKWHSLPREDSTWEHTAALFDHFDDHSLEDKAILPGGGNDELMSGTSVDQAYVGHAKVGEPNKRG</sequence>
<dbReference type="Gene3D" id="2.40.70.10">
    <property type="entry name" value="Acid Proteases"/>
    <property type="match status" value="1"/>
</dbReference>
<dbReference type="PANTHER" id="PTHR37984">
    <property type="entry name" value="PROTEIN CBG26694"/>
    <property type="match status" value="1"/>
</dbReference>
<dbReference type="Gene3D" id="3.30.70.270">
    <property type="match status" value="2"/>
</dbReference>
<evidence type="ECO:0000256" key="1">
    <source>
        <dbReference type="ARBA" id="ARBA00012493"/>
    </source>
</evidence>
<evidence type="ECO:0000313" key="20">
    <source>
        <dbReference type="EMBL" id="CAL1395604.1"/>
    </source>
</evidence>
<dbReference type="EMBL" id="OZ034819">
    <property type="protein sequence ID" value="CAL1395604.1"/>
    <property type="molecule type" value="Genomic_DNA"/>
</dbReference>
<dbReference type="InterPro" id="IPR036397">
    <property type="entry name" value="RNaseH_sf"/>
</dbReference>
<evidence type="ECO:0000256" key="17">
    <source>
        <dbReference type="SAM" id="MobiDB-lite"/>
    </source>
</evidence>